<dbReference type="Proteomes" id="UP000812287">
    <property type="component" value="Unassembled WGS sequence"/>
</dbReference>
<keyword evidence="2" id="KW-1185">Reference proteome</keyword>
<dbReference type="GeneID" id="66101761"/>
<evidence type="ECO:0000313" key="1">
    <source>
        <dbReference type="EMBL" id="KAG7442385.1"/>
    </source>
</evidence>
<protein>
    <submittedName>
        <fullName evidence="1">Uncharacterized protein</fullName>
    </submittedName>
</protein>
<evidence type="ECO:0000313" key="2">
    <source>
        <dbReference type="Proteomes" id="UP000812287"/>
    </source>
</evidence>
<accession>A0A9P8ANX7</accession>
<proteinExistence type="predicted"/>
<comment type="caution">
    <text evidence="1">The sequence shown here is derived from an EMBL/GenBank/DDBJ whole genome shotgun (WGS) entry which is preliminary data.</text>
</comment>
<name>A0A9P8ANX7_9AGAR</name>
<dbReference type="EMBL" id="MU250551">
    <property type="protein sequence ID" value="KAG7442385.1"/>
    <property type="molecule type" value="Genomic_DNA"/>
</dbReference>
<dbReference type="RefSeq" id="XP_043035885.1">
    <property type="nucleotide sequence ID" value="XM_043179467.1"/>
</dbReference>
<organism evidence="1 2">
    <name type="scientific">Guyanagaster necrorhizus</name>
    <dbReference type="NCBI Taxonomy" id="856835"/>
    <lineage>
        <taxon>Eukaryota</taxon>
        <taxon>Fungi</taxon>
        <taxon>Dikarya</taxon>
        <taxon>Basidiomycota</taxon>
        <taxon>Agaricomycotina</taxon>
        <taxon>Agaricomycetes</taxon>
        <taxon>Agaricomycetidae</taxon>
        <taxon>Agaricales</taxon>
        <taxon>Marasmiineae</taxon>
        <taxon>Physalacriaceae</taxon>
        <taxon>Guyanagaster</taxon>
    </lineage>
</organism>
<sequence length="339" mass="37412">MGYKGGDCNTLGAASEVREVASDGFQPTPPSSQCPLAIKPILPRQIKVSFLVVPPELNIDPCSVPGGILYPISSNASPIPLSGKAYFSLPNYPERSEPPDQPNSILICRFKTESRQLYDIQFSNVNGARQRWVLVPAANASIFSSLALNRGCQLVVIPRTHLRLRSTHVATTMYIFQFSRYRSFIPIAPFNSPPRPNNGTWYLVGEIPAPRTKAPLGPRLLSPPCDGYHMREHPTPTPTPQCPIFPRSPTNNDDPPALVYSSQYRHLSNTPTSLPIPAPLSWVYALTYIYELGKVEQEKGIVDVEFKSAPPSLAPDEFQIPIDLQIVVSGSRSRLDLLL</sequence>
<reference evidence="1" key="1">
    <citation type="submission" date="2020-11" db="EMBL/GenBank/DDBJ databases">
        <title>Adaptations for nitrogen fixation in a non-lichenized fungal sporocarp promotes dispersal by wood-feeding termites.</title>
        <authorList>
            <consortium name="DOE Joint Genome Institute"/>
            <person name="Koch R.A."/>
            <person name="Yoon G."/>
            <person name="Arayal U."/>
            <person name="Lail K."/>
            <person name="Amirebrahimi M."/>
            <person name="Labutti K."/>
            <person name="Lipzen A."/>
            <person name="Riley R."/>
            <person name="Barry K."/>
            <person name="Henrissat B."/>
            <person name="Grigoriev I.V."/>
            <person name="Herr J.R."/>
            <person name="Aime M.C."/>
        </authorList>
    </citation>
    <scope>NUCLEOTIDE SEQUENCE</scope>
    <source>
        <strain evidence="1">MCA 3950</strain>
    </source>
</reference>
<gene>
    <name evidence="1" type="ORF">BT62DRAFT_1079255</name>
</gene>
<dbReference type="AlphaFoldDB" id="A0A9P8ANX7"/>